<dbReference type="GO" id="GO:0016887">
    <property type="term" value="F:ATP hydrolysis activity"/>
    <property type="evidence" value="ECO:0007669"/>
    <property type="project" value="InterPro"/>
</dbReference>
<evidence type="ECO:0000256" key="1">
    <source>
        <dbReference type="ARBA" id="ARBA00005417"/>
    </source>
</evidence>
<dbReference type="EMBL" id="FOPJ01000001">
    <property type="protein sequence ID" value="SFG18152.1"/>
    <property type="molecule type" value="Genomic_DNA"/>
</dbReference>
<dbReference type="SUPFAM" id="SSF55021">
    <property type="entry name" value="ACT-like"/>
    <property type="match status" value="1"/>
</dbReference>
<dbReference type="InterPro" id="IPR041701">
    <property type="entry name" value="MetN_ABC"/>
</dbReference>
<dbReference type="InterPro" id="IPR017871">
    <property type="entry name" value="ABC_transporter-like_CS"/>
</dbReference>
<gene>
    <name evidence="12" type="ORF">SAMN05660282_00170</name>
</gene>
<dbReference type="Pfam" id="PF00005">
    <property type="entry name" value="ABC_tran"/>
    <property type="match status" value="1"/>
</dbReference>
<dbReference type="Gene3D" id="3.40.50.300">
    <property type="entry name" value="P-loop containing nucleotide triphosphate hydrolases"/>
    <property type="match status" value="1"/>
</dbReference>
<dbReference type="CDD" id="cd03258">
    <property type="entry name" value="ABC_MetN_methionine_transporter"/>
    <property type="match status" value="1"/>
</dbReference>
<protein>
    <submittedName>
        <fullName evidence="12">D-methionine transport system ATP-binding protein</fullName>
    </submittedName>
</protein>
<name>A0A1I2PPU5_9CORY</name>
<evidence type="ECO:0000256" key="6">
    <source>
        <dbReference type="ARBA" id="ARBA00022967"/>
    </source>
</evidence>
<dbReference type="InterPro" id="IPR003593">
    <property type="entry name" value="AAA+_ATPase"/>
</dbReference>
<dbReference type="SMART" id="SM00382">
    <property type="entry name" value="AAA"/>
    <property type="match status" value="1"/>
</dbReference>
<keyword evidence="13" id="KW-1185">Reference proteome</keyword>
<evidence type="ECO:0000313" key="13">
    <source>
        <dbReference type="Proteomes" id="UP000199065"/>
    </source>
</evidence>
<sequence>MSTPENSAGVDASGVDASGVDASGIARSAAGTGTRVEFREVTKSFGPTTAVDHVSLTVEPGEILGVIGYSGAGKSTLVRLINGLDTISSGELLLDGTNIVGMSEAKLRQLRRKIGMIFQQFNLFRSRTAAGNIEYPLKLAGLPKEQRAKRVKELLEFVGLADRGDHYPEQLSGGQKQRVGIARALATNPSLLLADEATSALDPETTHEVLHLLREVNREFGITIVVITHEMDVVRSIADKVAVMEAGKVVEYGSVYEVFSDPKTPVAQRFVATSLRNTPDLVEADDLLAHEGRLFTIDLTEESGFFAAAAAAREAGVSIAIVHGGVTTLQRRSFGKITVRLTGPDEAIQAFYDRLDNTTDIQEITR</sequence>
<keyword evidence="2" id="KW-0813">Transport</keyword>
<evidence type="ECO:0000313" key="12">
    <source>
        <dbReference type="EMBL" id="SFG18152.1"/>
    </source>
</evidence>
<dbReference type="FunFam" id="3.40.50.300:FF:000056">
    <property type="entry name" value="Cell division ATP-binding protein FtsE"/>
    <property type="match status" value="1"/>
</dbReference>
<evidence type="ECO:0000256" key="3">
    <source>
        <dbReference type="ARBA" id="ARBA00022475"/>
    </source>
</evidence>
<comment type="similarity">
    <text evidence="1">Belongs to the ABC transporter superfamily.</text>
</comment>
<dbReference type="InterPro" id="IPR027417">
    <property type="entry name" value="P-loop_NTPase"/>
</dbReference>
<dbReference type="AlphaFoldDB" id="A0A1I2PPU5"/>
<dbReference type="Gene3D" id="3.30.70.260">
    <property type="match status" value="1"/>
</dbReference>
<dbReference type="InterPro" id="IPR045865">
    <property type="entry name" value="ACT-like_dom_sf"/>
</dbReference>
<dbReference type="Pfam" id="PF09383">
    <property type="entry name" value="NIL"/>
    <property type="match status" value="1"/>
</dbReference>
<dbReference type="InterPro" id="IPR003439">
    <property type="entry name" value="ABC_transporter-like_ATP-bd"/>
</dbReference>
<dbReference type="PROSITE" id="PS00211">
    <property type="entry name" value="ABC_TRANSPORTER_1"/>
    <property type="match status" value="1"/>
</dbReference>
<comment type="function">
    <text evidence="9">Part of the ABC transporter FtsEX involved in cellular division. Has ATPase activity.</text>
</comment>
<dbReference type="PANTHER" id="PTHR43166:SF30">
    <property type="entry name" value="METHIONINE IMPORT ATP-BINDING PROTEIN METN"/>
    <property type="match status" value="1"/>
</dbReference>
<keyword evidence="6" id="KW-1278">Translocase</keyword>
<dbReference type="SMART" id="SM00930">
    <property type="entry name" value="NIL"/>
    <property type="match status" value="1"/>
</dbReference>
<evidence type="ECO:0000259" key="11">
    <source>
        <dbReference type="PROSITE" id="PS50893"/>
    </source>
</evidence>
<evidence type="ECO:0000256" key="5">
    <source>
        <dbReference type="ARBA" id="ARBA00022840"/>
    </source>
</evidence>
<evidence type="ECO:0000256" key="2">
    <source>
        <dbReference type="ARBA" id="ARBA00022448"/>
    </source>
</evidence>
<evidence type="ECO:0000256" key="10">
    <source>
        <dbReference type="ARBA" id="ARBA00063837"/>
    </source>
</evidence>
<feature type="domain" description="ABC transporter" evidence="11">
    <location>
        <begin position="36"/>
        <end position="271"/>
    </location>
</feature>
<dbReference type="GO" id="GO:0006865">
    <property type="term" value="P:amino acid transport"/>
    <property type="evidence" value="ECO:0007669"/>
    <property type="project" value="UniProtKB-KW"/>
</dbReference>
<proteinExistence type="inferred from homology"/>
<dbReference type="InterPro" id="IPR018449">
    <property type="entry name" value="NIL_domain"/>
</dbReference>
<keyword evidence="7" id="KW-0029">Amino-acid transport</keyword>
<dbReference type="STRING" id="185761.SAMN05660282_00170"/>
<dbReference type="GO" id="GO:0005886">
    <property type="term" value="C:plasma membrane"/>
    <property type="evidence" value="ECO:0007669"/>
    <property type="project" value="UniProtKB-ARBA"/>
</dbReference>
<dbReference type="SUPFAM" id="SSF52540">
    <property type="entry name" value="P-loop containing nucleoside triphosphate hydrolases"/>
    <property type="match status" value="1"/>
</dbReference>
<evidence type="ECO:0000256" key="8">
    <source>
        <dbReference type="ARBA" id="ARBA00023136"/>
    </source>
</evidence>
<keyword evidence="5 12" id="KW-0067">ATP-binding</keyword>
<evidence type="ECO:0000256" key="7">
    <source>
        <dbReference type="ARBA" id="ARBA00022970"/>
    </source>
</evidence>
<comment type="subunit">
    <text evidence="10">Homodimer. Forms a membrane-associated complex with FtsX.</text>
</comment>
<dbReference type="InterPro" id="IPR050086">
    <property type="entry name" value="MetN_ABC_transporter-like"/>
</dbReference>
<dbReference type="Proteomes" id="UP000199065">
    <property type="component" value="Unassembled WGS sequence"/>
</dbReference>
<organism evidence="12 13">
    <name type="scientific">Corynebacterium spheniscorum</name>
    <dbReference type="NCBI Taxonomy" id="185761"/>
    <lineage>
        <taxon>Bacteria</taxon>
        <taxon>Bacillati</taxon>
        <taxon>Actinomycetota</taxon>
        <taxon>Actinomycetes</taxon>
        <taxon>Mycobacteriales</taxon>
        <taxon>Corynebacteriaceae</taxon>
        <taxon>Corynebacterium</taxon>
    </lineage>
</organism>
<dbReference type="GO" id="GO:0005524">
    <property type="term" value="F:ATP binding"/>
    <property type="evidence" value="ECO:0007669"/>
    <property type="project" value="UniProtKB-KW"/>
</dbReference>
<keyword evidence="8" id="KW-0472">Membrane</keyword>
<keyword evidence="3" id="KW-1003">Cell membrane</keyword>
<dbReference type="PANTHER" id="PTHR43166">
    <property type="entry name" value="AMINO ACID IMPORT ATP-BINDING PROTEIN"/>
    <property type="match status" value="1"/>
</dbReference>
<dbReference type="PROSITE" id="PS50893">
    <property type="entry name" value="ABC_TRANSPORTER_2"/>
    <property type="match status" value="1"/>
</dbReference>
<evidence type="ECO:0000256" key="4">
    <source>
        <dbReference type="ARBA" id="ARBA00022741"/>
    </source>
</evidence>
<keyword evidence="4" id="KW-0547">Nucleotide-binding</keyword>
<accession>A0A1I2PPU5</accession>
<evidence type="ECO:0000256" key="9">
    <source>
        <dbReference type="ARBA" id="ARBA00054718"/>
    </source>
</evidence>
<reference evidence="12 13" key="1">
    <citation type="submission" date="2016-10" db="EMBL/GenBank/DDBJ databases">
        <authorList>
            <person name="de Groot N.N."/>
        </authorList>
    </citation>
    <scope>NUCLEOTIDE SEQUENCE [LARGE SCALE GENOMIC DNA]</scope>
    <source>
        <strain>J11</strain>
        <strain evidence="13">PG 39</strain>
    </source>
</reference>